<dbReference type="InterPro" id="IPR013325">
    <property type="entry name" value="RNA_pol_sigma_r2"/>
</dbReference>
<dbReference type="Pfam" id="PF04539">
    <property type="entry name" value="Sigma70_r3"/>
    <property type="match status" value="1"/>
</dbReference>
<dbReference type="Gene3D" id="1.10.10.10">
    <property type="entry name" value="Winged helix-like DNA-binding domain superfamily/Winged helix DNA-binding domain"/>
    <property type="match status" value="2"/>
</dbReference>
<dbReference type="CDD" id="cd06171">
    <property type="entry name" value="Sigma70_r4"/>
    <property type="match status" value="1"/>
</dbReference>
<evidence type="ECO:0000313" key="8">
    <source>
        <dbReference type="Proteomes" id="UP000267654"/>
    </source>
</evidence>
<accession>A0A662DMD4</accession>
<dbReference type="PANTHER" id="PTHR30603">
    <property type="entry name" value="RNA POLYMERASE SIGMA FACTOR RPO"/>
    <property type="match status" value="1"/>
</dbReference>
<dbReference type="PROSITE" id="PS00716">
    <property type="entry name" value="SIGMA70_2"/>
    <property type="match status" value="1"/>
</dbReference>
<dbReference type="InterPro" id="IPR007127">
    <property type="entry name" value="RNA_pol_sigma_70_r1_1"/>
</dbReference>
<evidence type="ECO:0000313" key="6">
    <source>
        <dbReference type="EMBL" id="HDN85493.1"/>
    </source>
</evidence>
<dbReference type="Pfam" id="PF04545">
    <property type="entry name" value="Sigma70_r4"/>
    <property type="match status" value="1"/>
</dbReference>
<evidence type="ECO:0000256" key="2">
    <source>
        <dbReference type="ARBA" id="ARBA00023082"/>
    </source>
</evidence>
<organism evidence="7 8">
    <name type="scientific">Aerophobetes bacterium</name>
    <dbReference type="NCBI Taxonomy" id="2030807"/>
    <lineage>
        <taxon>Bacteria</taxon>
        <taxon>Candidatus Aerophobota</taxon>
    </lineage>
</organism>
<dbReference type="EMBL" id="QMQB01000012">
    <property type="protein sequence ID" value="RLE15036.1"/>
    <property type="molecule type" value="Genomic_DNA"/>
</dbReference>
<dbReference type="InterPro" id="IPR007627">
    <property type="entry name" value="RNA_pol_sigma70_r2"/>
</dbReference>
<dbReference type="SUPFAM" id="SSF88946">
    <property type="entry name" value="Sigma2 domain of RNA polymerase sigma factors"/>
    <property type="match status" value="1"/>
</dbReference>
<dbReference type="InterPro" id="IPR050239">
    <property type="entry name" value="Sigma-70_RNA_pol_init_factors"/>
</dbReference>
<dbReference type="Proteomes" id="UP000267654">
    <property type="component" value="Unassembled WGS sequence"/>
</dbReference>
<keyword evidence="3" id="KW-0238">DNA-binding</keyword>
<dbReference type="Pfam" id="PF04542">
    <property type="entry name" value="Sigma70_r2"/>
    <property type="match status" value="1"/>
</dbReference>
<dbReference type="Gene3D" id="1.20.120.1810">
    <property type="match status" value="1"/>
</dbReference>
<sequence>MKKNIKKLLEKGEKEGRLTDKEVEEAAYKSEGMEIEDLFNIIEQEGIEIIPEENEELVKPESLSGETGDGIGRYLQEIGKTPLLSAEEEREYGRKIKESRRVLRNKIIEIADLFQRNNYLFTLVKNKGLRDEDLRGLRKKFKKIKKITNLVIQISEEESKLLHPPEDRERFISLREEIRKANCYYETYRDKMIKANLRLVVSFAKKYTGRGVPFLDLIQEGNIGLSRAVDKFDYKRGNRFSTYASWWIRQSLSRAISDQSRTIRVPIHITELIKKVNRISQELEQELGRPPTARDIAERCGISLEKVERVQKVIIRSTSMDTPIGEEEDSYLIELIENEKATCPFEEVNLKYLKQEIEELIKQVKDDREREILKLRFGTEDGWDCTLQEIGERYGVTRERIRQIEAKVLSQLREIAKQKKLHEYFM</sequence>
<evidence type="ECO:0000259" key="5">
    <source>
        <dbReference type="PROSITE" id="PS00716"/>
    </source>
</evidence>
<dbReference type="AlphaFoldDB" id="A0A662DMD4"/>
<dbReference type="InterPro" id="IPR042189">
    <property type="entry name" value="RNA_pol_sigma_70_r1_1_sf"/>
</dbReference>
<name>A0A662DMD4_UNCAE</name>
<dbReference type="Pfam" id="PF00140">
    <property type="entry name" value="Sigma70_r1_2"/>
    <property type="match status" value="1"/>
</dbReference>
<dbReference type="GO" id="GO:0003677">
    <property type="term" value="F:DNA binding"/>
    <property type="evidence" value="ECO:0007669"/>
    <property type="project" value="UniProtKB-KW"/>
</dbReference>
<evidence type="ECO:0000256" key="1">
    <source>
        <dbReference type="ARBA" id="ARBA00023015"/>
    </source>
</evidence>
<dbReference type="InterPro" id="IPR007624">
    <property type="entry name" value="RNA_pol_sigma70_r3"/>
</dbReference>
<dbReference type="Proteomes" id="UP000885660">
    <property type="component" value="Unassembled WGS sequence"/>
</dbReference>
<reference evidence="7 8" key="1">
    <citation type="submission" date="2018-06" db="EMBL/GenBank/DDBJ databases">
        <title>Extensive metabolic versatility and redundancy in microbially diverse, dynamic hydrothermal sediments.</title>
        <authorList>
            <person name="Dombrowski N."/>
            <person name="Teske A."/>
            <person name="Baker B.J."/>
        </authorList>
    </citation>
    <scope>NUCLEOTIDE SEQUENCE [LARGE SCALE GENOMIC DNA]</scope>
    <source>
        <strain evidence="7">B19_G9</strain>
    </source>
</reference>
<proteinExistence type="predicted"/>
<dbReference type="InterPro" id="IPR009042">
    <property type="entry name" value="RNA_pol_sigma70_r1_2"/>
</dbReference>
<comment type="caution">
    <text evidence="7">The sequence shown here is derived from an EMBL/GenBank/DDBJ whole genome shotgun (WGS) entry which is preliminary data.</text>
</comment>
<keyword evidence="1" id="KW-0805">Transcription regulation</keyword>
<dbReference type="Gene3D" id="1.10.220.120">
    <property type="entry name" value="Sigma-70 factor, region 1.1"/>
    <property type="match status" value="1"/>
</dbReference>
<dbReference type="PRINTS" id="PR00046">
    <property type="entry name" value="SIGMA70FCT"/>
</dbReference>
<dbReference type="PANTHER" id="PTHR30603:SF47">
    <property type="entry name" value="RNA POLYMERASE SIGMA FACTOR SIGD, CHLOROPLASTIC"/>
    <property type="match status" value="1"/>
</dbReference>
<protein>
    <submittedName>
        <fullName evidence="6">RNA polymerase sigma factor RpoD/SigA</fullName>
    </submittedName>
</protein>
<evidence type="ECO:0000256" key="4">
    <source>
        <dbReference type="ARBA" id="ARBA00023163"/>
    </source>
</evidence>
<feature type="domain" description="RNA polymerase sigma-70" evidence="5">
    <location>
        <begin position="386"/>
        <end position="412"/>
    </location>
</feature>
<dbReference type="InterPro" id="IPR013324">
    <property type="entry name" value="RNA_pol_sigma_r3/r4-like"/>
</dbReference>
<dbReference type="SUPFAM" id="SSF88659">
    <property type="entry name" value="Sigma3 and sigma4 domains of RNA polymerase sigma factors"/>
    <property type="match status" value="2"/>
</dbReference>
<keyword evidence="4" id="KW-0804">Transcription</keyword>
<dbReference type="GO" id="GO:0016987">
    <property type="term" value="F:sigma factor activity"/>
    <property type="evidence" value="ECO:0007669"/>
    <property type="project" value="UniProtKB-KW"/>
</dbReference>
<dbReference type="InterPro" id="IPR014284">
    <property type="entry name" value="RNA_pol_sigma-70_dom"/>
</dbReference>
<dbReference type="NCBIfam" id="TIGR02937">
    <property type="entry name" value="sigma70-ECF"/>
    <property type="match status" value="1"/>
</dbReference>
<keyword evidence="2" id="KW-0731">Sigma factor</keyword>
<dbReference type="InterPro" id="IPR036388">
    <property type="entry name" value="WH-like_DNA-bd_sf"/>
</dbReference>
<dbReference type="GO" id="GO:0006352">
    <property type="term" value="P:DNA-templated transcription initiation"/>
    <property type="evidence" value="ECO:0007669"/>
    <property type="project" value="InterPro"/>
</dbReference>
<dbReference type="Pfam" id="PF03979">
    <property type="entry name" value="Sigma70_r1_1"/>
    <property type="match status" value="1"/>
</dbReference>
<gene>
    <name evidence="7" type="ORF">DRI96_00550</name>
    <name evidence="6" type="ORF">ENG47_07055</name>
</gene>
<dbReference type="InterPro" id="IPR000943">
    <property type="entry name" value="RNA_pol_sigma70"/>
</dbReference>
<evidence type="ECO:0000256" key="3">
    <source>
        <dbReference type="ARBA" id="ARBA00023125"/>
    </source>
</evidence>
<evidence type="ECO:0000313" key="7">
    <source>
        <dbReference type="EMBL" id="RLE15036.1"/>
    </source>
</evidence>
<dbReference type="EMBL" id="DRBC01000430">
    <property type="protein sequence ID" value="HDN85493.1"/>
    <property type="molecule type" value="Genomic_DNA"/>
</dbReference>
<dbReference type="InterPro" id="IPR007630">
    <property type="entry name" value="RNA_pol_sigma70_r4"/>
</dbReference>
<reference evidence="6" key="2">
    <citation type="journal article" date="2020" name="mSystems">
        <title>Genome- and Community-Level Interaction Insights into Carbon Utilization and Element Cycling Functions of Hydrothermarchaeota in Hydrothermal Sediment.</title>
        <authorList>
            <person name="Zhou Z."/>
            <person name="Liu Y."/>
            <person name="Xu W."/>
            <person name="Pan J."/>
            <person name="Luo Z.H."/>
            <person name="Li M."/>
        </authorList>
    </citation>
    <scope>NUCLEOTIDE SEQUENCE [LARGE SCALE GENOMIC DNA]</scope>
    <source>
        <strain evidence="6">HyVt-219</strain>
    </source>
</reference>